<comment type="caution">
    <text evidence="1">The sequence shown here is derived from an EMBL/GenBank/DDBJ whole genome shotgun (WGS) entry which is preliminary data.</text>
</comment>
<accession>A0ABU8YRG4</accession>
<keyword evidence="2" id="KW-1185">Reference proteome</keyword>
<protein>
    <submittedName>
        <fullName evidence="1">Uncharacterized protein</fullName>
    </submittedName>
</protein>
<evidence type="ECO:0000313" key="2">
    <source>
        <dbReference type="Proteomes" id="UP001384579"/>
    </source>
</evidence>
<proteinExistence type="predicted"/>
<reference evidence="1 2" key="1">
    <citation type="journal article" date="2020" name="Harmful Algae">
        <title>Molecular and morphological characterization of a novel dihydroanatoxin-a producing Microcoleus species (cyanobacteria) from the Russian River, California, USA.</title>
        <authorList>
            <person name="Conklin K.Y."/>
            <person name="Stancheva R."/>
            <person name="Otten T.G."/>
            <person name="Fadness R."/>
            <person name="Boyer G.L."/>
            <person name="Read B."/>
            <person name="Zhang X."/>
            <person name="Sheath R.G."/>
        </authorList>
    </citation>
    <scope>NUCLEOTIDE SEQUENCE [LARGE SCALE GENOMIC DNA]</scope>
    <source>
        <strain evidence="1 2">PTRS2</strain>
    </source>
</reference>
<gene>
    <name evidence="1" type="ORF">WMG39_18455</name>
</gene>
<organism evidence="1 2">
    <name type="scientific">Microcoleus anatoxicus PTRS2</name>
    <dbReference type="NCBI Taxonomy" id="2705321"/>
    <lineage>
        <taxon>Bacteria</taxon>
        <taxon>Bacillati</taxon>
        <taxon>Cyanobacteriota</taxon>
        <taxon>Cyanophyceae</taxon>
        <taxon>Oscillatoriophycideae</taxon>
        <taxon>Oscillatoriales</taxon>
        <taxon>Microcoleaceae</taxon>
        <taxon>Microcoleus</taxon>
        <taxon>Microcoleus anatoxicus</taxon>
    </lineage>
</organism>
<dbReference type="EMBL" id="JBBLXS010000261">
    <property type="protein sequence ID" value="MEK0186816.1"/>
    <property type="molecule type" value="Genomic_DNA"/>
</dbReference>
<sequence>MTYIKSSLHRPVLNSIFSSFAYFAPSRLNHSDTTGIDIRQDVELNIIIDIGLNTEIGKGDRHDDNDSD</sequence>
<dbReference type="Proteomes" id="UP001384579">
    <property type="component" value="Unassembled WGS sequence"/>
</dbReference>
<dbReference type="RefSeq" id="WP_340520947.1">
    <property type="nucleotide sequence ID" value="NZ_JBBLXS010000261.1"/>
</dbReference>
<name>A0ABU8YRG4_9CYAN</name>
<evidence type="ECO:0000313" key="1">
    <source>
        <dbReference type="EMBL" id="MEK0186816.1"/>
    </source>
</evidence>